<reference evidence="1 2" key="1">
    <citation type="journal article" date="2012" name="ISME J.">
        <title>Genomic evidence of rapid, global-scale gene flow in a Sulfolobus species.</title>
        <authorList>
            <person name="Mao D."/>
            <person name="Grogan D."/>
        </authorList>
    </citation>
    <scope>NUCLEOTIDE SEQUENCE [LARGE SCALE GENOMIC DNA]</scope>
    <source>
        <strain evidence="1 2">N8</strain>
    </source>
</reference>
<dbReference type="EMBL" id="CP002817">
    <property type="protein sequence ID" value="AGE70496.1"/>
    <property type="molecule type" value="Genomic_DNA"/>
</dbReference>
<gene>
    <name evidence="1" type="ORF">SacN8_02590</name>
</gene>
<dbReference type="GeneID" id="77093603"/>
<proteinExistence type="predicted"/>
<evidence type="ECO:0000313" key="2">
    <source>
        <dbReference type="Proteomes" id="UP000011281"/>
    </source>
</evidence>
<evidence type="ECO:0000313" key="1">
    <source>
        <dbReference type="EMBL" id="AGE70496.1"/>
    </source>
</evidence>
<protein>
    <submittedName>
        <fullName evidence="1">Uncharacterized protein</fullName>
    </submittedName>
</protein>
<name>M1ITD5_9CREN</name>
<dbReference type="HOGENOM" id="CLU_3227988_0_0_2"/>
<sequence length="43" mass="4977">MRAYYTVRRANLIYQAYSEGRVLFSWFGCWFGCWFGGGGRVSG</sequence>
<dbReference type="Proteomes" id="UP000011281">
    <property type="component" value="Chromosome"/>
</dbReference>
<dbReference type="RefSeq" id="WP_011277430.1">
    <property type="nucleotide sequence ID" value="NC_020246.1"/>
</dbReference>
<accession>M1ITD5</accession>
<dbReference type="PATRIC" id="fig|1028566.6.peg.516"/>
<dbReference type="KEGG" id="sacn:SacN8_02590"/>
<organism evidence="2">
    <name type="scientific">Sulfolobus acidocaldarius N8</name>
    <dbReference type="NCBI Taxonomy" id="1028566"/>
    <lineage>
        <taxon>Archaea</taxon>
        <taxon>Thermoproteota</taxon>
        <taxon>Thermoprotei</taxon>
        <taxon>Sulfolobales</taxon>
        <taxon>Sulfolobaceae</taxon>
        <taxon>Sulfolobus</taxon>
    </lineage>
</organism>
<dbReference type="AlphaFoldDB" id="M1ITD5"/>